<gene>
    <name evidence="1" type="ORF">BU25DRAFT_457890</name>
</gene>
<dbReference type="EMBL" id="MU006713">
    <property type="protein sequence ID" value="KAF2628595.1"/>
    <property type="molecule type" value="Genomic_DNA"/>
</dbReference>
<name>A0ACB6S2U1_9PLEO</name>
<dbReference type="Proteomes" id="UP000799754">
    <property type="component" value="Unassembled WGS sequence"/>
</dbReference>
<comment type="caution">
    <text evidence="1">The sequence shown here is derived from an EMBL/GenBank/DDBJ whole genome shotgun (WGS) entry which is preliminary data.</text>
</comment>
<reference evidence="1" key="1">
    <citation type="journal article" date="2020" name="Stud. Mycol.">
        <title>101 Dothideomycetes genomes: a test case for predicting lifestyles and emergence of pathogens.</title>
        <authorList>
            <person name="Haridas S."/>
            <person name="Albert R."/>
            <person name="Binder M."/>
            <person name="Bloem J."/>
            <person name="Labutti K."/>
            <person name="Salamov A."/>
            <person name="Andreopoulos B."/>
            <person name="Baker S."/>
            <person name="Barry K."/>
            <person name="Bills G."/>
            <person name="Bluhm B."/>
            <person name="Cannon C."/>
            <person name="Castanera R."/>
            <person name="Culley D."/>
            <person name="Daum C."/>
            <person name="Ezra D."/>
            <person name="Gonzalez J."/>
            <person name="Henrissat B."/>
            <person name="Kuo A."/>
            <person name="Liang C."/>
            <person name="Lipzen A."/>
            <person name="Lutzoni F."/>
            <person name="Magnuson J."/>
            <person name="Mondo S."/>
            <person name="Nolan M."/>
            <person name="Ohm R."/>
            <person name="Pangilinan J."/>
            <person name="Park H.-J."/>
            <person name="Ramirez L."/>
            <person name="Alfaro M."/>
            <person name="Sun H."/>
            <person name="Tritt A."/>
            <person name="Yoshinaga Y."/>
            <person name="Zwiers L.-H."/>
            <person name="Turgeon B."/>
            <person name="Goodwin S."/>
            <person name="Spatafora J."/>
            <person name="Crous P."/>
            <person name="Grigoriev I."/>
        </authorList>
    </citation>
    <scope>NUCLEOTIDE SEQUENCE</scope>
    <source>
        <strain evidence="1">CBS 525.71</strain>
    </source>
</reference>
<sequence>MKSTCAIEGASTGTGRLMKDLTPGSMMMALRFWWICYFSYCLTMIDAKVSVGLSVLRYIPITQKFYRFITHVVIYTSIVMGLVYGLLATFQCNPVPYF</sequence>
<proteinExistence type="predicted"/>
<protein>
    <submittedName>
        <fullName evidence="1">Uncharacterized protein</fullName>
    </submittedName>
</protein>
<accession>A0ACB6S2U1</accession>
<organism evidence="1 2">
    <name type="scientific">Macroventuria anomochaeta</name>
    <dbReference type="NCBI Taxonomy" id="301207"/>
    <lineage>
        <taxon>Eukaryota</taxon>
        <taxon>Fungi</taxon>
        <taxon>Dikarya</taxon>
        <taxon>Ascomycota</taxon>
        <taxon>Pezizomycotina</taxon>
        <taxon>Dothideomycetes</taxon>
        <taxon>Pleosporomycetidae</taxon>
        <taxon>Pleosporales</taxon>
        <taxon>Pleosporineae</taxon>
        <taxon>Didymellaceae</taxon>
        <taxon>Macroventuria</taxon>
    </lineage>
</organism>
<evidence type="ECO:0000313" key="1">
    <source>
        <dbReference type="EMBL" id="KAF2628595.1"/>
    </source>
</evidence>
<evidence type="ECO:0000313" key="2">
    <source>
        <dbReference type="Proteomes" id="UP000799754"/>
    </source>
</evidence>
<keyword evidence="2" id="KW-1185">Reference proteome</keyword>